<dbReference type="EMBL" id="AMZH03010558">
    <property type="protein sequence ID" value="RRT54535.1"/>
    <property type="molecule type" value="Genomic_DNA"/>
</dbReference>
<gene>
    <name evidence="2" type="ORF">B296_00010306</name>
</gene>
<name>A0A426YS59_ENSVE</name>
<protein>
    <submittedName>
        <fullName evidence="2">Uncharacterized protein</fullName>
    </submittedName>
</protein>
<evidence type="ECO:0000313" key="2">
    <source>
        <dbReference type="EMBL" id="RRT54535.1"/>
    </source>
</evidence>
<feature type="compositionally biased region" description="Basic and acidic residues" evidence="1">
    <location>
        <begin position="52"/>
        <end position="69"/>
    </location>
</feature>
<dbReference type="Proteomes" id="UP000287651">
    <property type="component" value="Unassembled WGS sequence"/>
</dbReference>
<comment type="caution">
    <text evidence="2">The sequence shown here is derived from an EMBL/GenBank/DDBJ whole genome shotgun (WGS) entry which is preliminary data.</text>
</comment>
<proteinExistence type="predicted"/>
<accession>A0A426YS59</accession>
<evidence type="ECO:0000256" key="1">
    <source>
        <dbReference type="SAM" id="MobiDB-lite"/>
    </source>
</evidence>
<sequence length="120" mass="13254">MPTRIRRRTSLMSLEDVLQICTVVLFLLTTPRTHQKSKKPVLASASSGGTTRLEKMPMRRGTSDVRPSKLCDTGSARPNASSRSEDDTGRNSLGVRWELAEGIGSLPEWCKKIVRGSRKA</sequence>
<dbReference type="AlphaFoldDB" id="A0A426YS59"/>
<reference evidence="2 3" key="1">
    <citation type="journal article" date="2014" name="Agronomy (Basel)">
        <title>A Draft Genome Sequence for Ensete ventricosum, the Drought-Tolerant Tree Against Hunger.</title>
        <authorList>
            <person name="Harrison J."/>
            <person name="Moore K.A."/>
            <person name="Paszkiewicz K."/>
            <person name="Jones T."/>
            <person name="Grant M."/>
            <person name="Ambacheew D."/>
            <person name="Muzemil S."/>
            <person name="Studholme D.J."/>
        </authorList>
    </citation>
    <scope>NUCLEOTIDE SEQUENCE [LARGE SCALE GENOMIC DNA]</scope>
</reference>
<evidence type="ECO:0000313" key="3">
    <source>
        <dbReference type="Proteomes" id="UP000287651"/>
    </source>
</evidence>
<organism evidence="2 3">
    <name type="scientific">Ensete ventricosum</name>
    <name type="common">Abyssinian banana</name>
    <name type="synonym">Musa ensete</name>
    <dbReference type="NCBI Taxonomy" id="4639"/>
    <lineage>
        <taxon>Eukaryota</taxon>
        <taxon>Viridiplantae</taxon>
        <taxon>Streptophyta</taxon>
        <taxon>Embryophyta</taxon>
        <taxon>Tracheophyta</taxon>
        <taxon>Spermatophyta</taxon>
        <taxon>Magnoliopsida</taxon>
        <taxon>Liliopsida</taxon>
        <taxon>Zingiberales</taxon>
        <taxon>Musaceae</taxon>
        <taxon>Ensete</taxon>
    </lineage>
</organism>
<feature type="region of interest" description="Disordered" evidence="1">
    <location>
        <begin position="33"/>
        <end position="91"/>
    </location>
</feature>